<feature type="signal peptide" evidence="2">
    <location>
        <begin position="1"/>
        <end position="20"/>
    </location>
</feature>
<dbReference type="EMBL" id="CP071880">
    <property type="protein sequence ID" value="QTE47529.1"/>
    <property type="molecule type" value="Genomic_DNA"/>
</dbReference>
<keyword evidence="1" id="KW-0472">Membrane</keyword>
<gene>
    <name evidence="3" type="ORF">DIU31_009305</name>
    <name evidence="4" type="ORF">J3L21_18340</name>
</gene>
<evidence type="ECO:0000313" key="5">
    <source>
        <dbReference type="Proteomes" id="UP000250557"/>
    </source>
</evidence>
<dbReference type="Proteomes" id="UP000663940">
    <property type="component" value="Chromosome"/>
</dbReference>
<reference evidence="4 6" key="2">
    <citation type="submission" date="2021-03" db="EMBL/GenBank/DDBJ databases">
        <title>Mucilaginibacter strains isolated from gold and copper mining confer multi heavy-metal resistance.</title>
        <authorList>
            <person name="Li Y."/>
        </authorList>
    </citation>
    <scope>NUCLEOTIDE SEQUENCE [LARGE SCALE GENOMIC DNA]</scope>
    <source>
        <strain evidence="4 6">P2-4</strain>
    </source>
</reference>
<proteinExistence type="predicted"/>
<evidence type="ECO:0000256" key="2">
    <source>
        <dbReference type="SAM" id="SignalP"/>
    </source>
</evidence>
<keyword evidence="1" id="KW-1133">Transmembrane helix</keyword>
<evidence type="ECO:0000256" key="1">
    <source>
        <dbReference type="SAM" id="Phobius"/>
    </source>
</evidence>
<keyword evidence="6" id="KW-1185">Reference proteome</keyword>
<evidence type="ECO:0000313" key="3">
    <source>
        <dbReference type="EMBL" id="QEM03700.1"/>
    </source>
</evidence>
<feature type="transmembrane region" description="Helical" evidence="1">
    <location>
        <begin position="30"/>
        <end position="49"/>
    </location>
</feature>
<dbReference type="RefSeq" id="WP_112652467.1">
    <property type="nucleotide sequence ID" value="NZ_CP043451.1"/>
</dbReference>
<reference evidence="3 5" key="1">
    <citation type="submission" date="2019-08" db="EMBL/GenBank/DDBJ databases">
        <title>Comparative genome analysis confer to the adaptation heavy metal polluted environment.</title>
        <authorList>
            <person name="Li Y."/>
        </authorList>
    </citation>
    <scope>NUCLEOTIDE SEQUENCE [LARGE SCALE GENOMIC DNA]</scope>
    <source>
        <strain evidence="3 5">P2</strain>
    </source>
</reference>
<dbReference type="Proteomes" id="UP000250557">
    <property type="component" value="Chromosome"/>
</dbReference>
<dbReference type="EMBL" id="CP043451">
    <property type="protein sequence ID" value="QEM03700.1"/>
    <property type="molecule type" value="Genomic_DNA"/>
</dbReference>
<keyword evidence="2" id="KW-0732">Signal</keyword>
<accession>A0AAE6JDT0</accession>
<organism evidence="3 5">
    <name type="scientific">Mucilaginibacter rubeus</name>
    <dbReference type="NCBI Taxonomy" id="2027860"/>
    <lineage>
        <taxon>Bacteria</taxon>
        <taxon>Pseudomonadati</taxon>
        <taxon>Bacteroidota</taxon>
        <taxon>Sphingobacteriia</taxon>
        <taxon>Sphingobacteriales</taxon>
        <taxon>Sphingobacteriaceae</taxon>
        <taxon>Mucilaginibacter</taxon>
    </lineage>
</organism>
<feature type="chain" id="PRO_5042080680" evidence="2">
    <location>
        <begin position="21"/>
        <end position="78"/>
    </location>
</feature>
<name>A0AAE6JDT0_9SPHI</name>
<sequence length="78" mass="9607">MKTFVYFIFTICISCGLMMAATNTKQFAAKAIFFLIAFGIWVPFFRGWNNRMKKYQQRKYEERGFQEYMRNKMRNQRY</sequence>
<evidence type="ECO:0000313" key="6">
    <source>
        <dbReference type="Proteomes" id="UP000663940"/>
    </source>
</evidence>
<protein>
    <submittedName>
        <fullName evidence="3">DUF2207 domain-containing protein</fullName>
    </submittedName>
</protein>
<evidence type="ECO:0000313" key="4">
    <source>
        <dbReference type="EMBL" id="QTE47529.1"/>
    </source>
</evidence>
<keyword evidence="1" id="KW-0812">Transmembrane</keyword>
<dbReference type="AlphaFoldDB" id="A0AAE6JDT0"/>